<feature type="domain" description="Band 7" evidence="5">
    <location>
        <begin position="10"/>
        <end position="168"/>
    </location>
</feature>
<dbReference type="OrthoDB" id="6080404at2759"/>
<dbReference type="InterPro" id="IPR001107">
    <property type="entry name" value="Band_7"/>
</dbReference>
<dbReference type="GO" id="GO:0070528">
    <property type="term" value="P:protein kinase C signaling"/>
    <property type="evidence" value="ECO:0007669"/>
    <property type="project" value="TreeGrafter"/>
</dbReference>
<dbReference type="InterPro" id="IPR036013">
    <property type="entry name" value="Band_7/SPFH_dom_sf"/>
</dbReference>
<dbReference type="PANTHER" id="PTHR13806:SF46">
    <property type="entry name" value="FLOTILLIN-1-RELATED"/>
    <property type="match status" value="1"/>
</dbReference>
<evidence type="ECO:0000256" key="1">
    <source>
        <dbReference type="ARBA" id="ARBA00004370"/>
    </source>
</evidence>
<dbReference type="GO" id="GO:0002090">
    <property type="term" value="P:regulation of receptor internalization"/>
    <property type="evidence" value="ECO:0007669"/>
    <property type="project" value="TreeGrafter"/>
</dbReference>
<evidence type="ECO:0000256" key="4">
    <source>
        <dbReference type="RuleBase" id="RU366054"/>
    </source>
</evidence>
<dbReference type="AlphaFoldDB" id="A0A177APU4"/>
<name>A0A177APU4_9BILA</name>
<proteinExistence type="inferred from homology"/>
<dbReference type="GO" id="GO:0072659">
    <property type="term" value="P:protein localization to plasma membrane"/>
    <property type="evidence" value="ECO:0007669"/>
    <property type="project" value="TreeGrafter"/>
</dbReference>
<dbReference type="GO" id="GO:0002020">
    <property type="term" value="F:protease binding"/>
    <property type="evidence" value="ECO:0007669"/>
    <property type="project" value="TreeGrafter"/>
</dbReference>
<protein>
    <recommendedName>
        <fullName evidence="5">Band 7 domain-containing protein</fullName>
    </recommendedName>
</protein>
<dbReference type="GO" id="GO:2000049">
    <property type="term" value="P:positive regulation of cell-cell adhesion mediated by cadherin"/>
    <property type="evidence" value="ECO:0007669"/>
    <property type="project" value="TreeGrafter"/>
</dbReference>
<dbReference type="GO" id="GO:0031410">
    <property type="term" value="C:cytoplasmic vesicle"/>
    <property type="evidence" value="ECO:0007669"/>
    <property type="project" value="TreeGrafter"/>
</dbReference>
<evidence type="ECO:0000256" key="2">
    <source>
        <dbReference type="ARBA" id="ARBA00007161"/>
    </source>
</evidence>
<comment type="subcellular location">
    <subcellularLocation>
        <location evidence="1">Membrane</location>
    </subcellularLocation>
</comment>
<dbReference type="GO" id="GO:0016600">
    <property type="term" value="C:flotillin complex"/>
    <property type="evidence" value="ECO:0007669"/>
    <property type="project" value="TreeGrafter"/>
</dbReference>
<gene>
    <name evidence="6" type="ORF">A3Q56_08257</name>
</gene>
<dbReference type="EMBL" id="LWCA01002196">
    <property type="protein sequence ID" value="OAF64039.1"/>
    <property type="molecule type" value="Genomic_DNA"/>
</dbReference>
<dbReference type="Gene3D" id="3.30.479.30">
    <property type="entry name" value="Band 7 domain"/>
    <property type="match status" value="1"/>
</dbReference>
<dbReference type="InterPro" id="IPR027705">
    <property type="entry name" value="Flotillin_fam"/>
</dbReference>
<dbReference type="PANTHER" id="PTHR13806">
    <property type="entry name" value="FLOTILLIN-RELATED"/>
    <property type="match status" value="1"/>
</dbReference>
<sequence>SGTLSGKPKIIIGGRIFVFPFQKKQTLSLNTMTLSILSQNVYTKQGVAITVLGIAQVKIVSSDYDILITACTHFIGKSTVEIENIAKETLEGHQRSIIGNMSVEEIYQDRKKFANAVFDVASTDLINMGMSIVSYTLTDIRDENGYLQALGKSRTAQVQRDAIIGEADAKCNVNIK</sequence>
<feature type="non-terminal residue" evidence="6">
    <location>
        <position position="1"/>
    </location>
</feature>
<reference evidence="6 7" key="1">
    <citation type="submission" date="2016-04" db="EMBL/GenBank/DDBJ databases">
        <title>The genome of Intoshia linei affirms orthonectids as highly simplified spiralians.</title>
        <authorList>
            <person name="Mikhailov K.V."/>
            <person name="Slusarev G.S."/>
            <person name="Nikitin M.A."/>
            <person name="Logacheva M.D."/>
            <person name="Penin A."/>
            <person name="Aleoshin V."/>
            <person name="Panchin Y.V."/>
        </authorList>
    </citation>
    <scope>NUCLEOTIDE SEQUENCE [LARGE SCALE GENOMIC DNA]</scope>
    <source>
        <strain evidence="6">Intl2013</strain>
        <tissue evidence="6">Whole animal</tissue>
    </source>
</reference>
<dbReference type="GO" id="GO:0045807">
    <property type="term" value="P:positive regulation of endocytosis"/>
    <property type="evidence" value="ECO:0007669"/>
    <property type="project" value="TreeGrafter"/>
</dbReference>
<evidence type="ECO:0000313" key="6">
    <source>
        <dbReference type="EMBL" id="OAF64039.1"/>
    </source>
</evidence>
<evidence type="ECO:0000313" key="7">
    <source>
        <dbReference type="Proteomes" id="UP000078046"/>
    </source>
</evidence>
<comment type="similarity">
    <text evidence="2 4">Belongs to the band 7/mec-2 family. Flotillin subfamily.</text>
</comment>
<dbReference type="GO" id="GO:1901890">
    <property type="term" value="P:positive regulation of cell junction assembly"/>
    <property type="evidence" value="ECO:0007669"/>
    <property type="project" value="TreeGrafter"/>
</dbReference>
<dbReference type="Pfam" id="PF01145">
    <property type="entry name" value="Band_7"/>
    <property type="match status" value="1"/>
</dbReference>
<keyword evidence="3" id="KW-0472">Membrane</keyword>
<evidence type="ECO:0000259" key="5">
    <source>
        <dbReference type="Pfam" id="PF01145"/>
    </source>
</evidence>
<dbReference type="SUPFAM" id="SSF117892">
    <property type="entry name" value="Band 7/SPFH domain"/>
    <property type="match status" value="1"/>
</dbReference>
<comment type="caution">
    <text evidence="6">The sequence shown here is derived from an EMBL/GenBank/DDBJ whole genome shotgun (WGS) entry which is preliminary data.</text>
</comment>
<organism evidence="6 7">
    <name type="scientific">Intoshia linei</name>
    <dbReference type="NCBI Taxonomy" id="1819745"/>
    <lineage>
        <taxon>Eukaryota</taxon>
        <taxon>Metazoa</taxon>
        <taxon>Spiralia</taxon>
        <taxon>Lophotrochozoa</taxon>
        <taxon>Mesozoa</taxon>
        <taxon>Orthonectida</taxon>
        <taxon>Rhopaluridae</taxon>
        <taxon>Intoshia</taxon>
    </lineage>
</organism>
<keyword evidence="7" id="KW-1185">Reference proteome</keyword>
<accession>A0A177APU4</accession>
<evidence type="ECO:0000256" key="3">
    <source>
        <dbReference type="ARBA" id="ARBA00023136"/>
    </source>
</evidence>
<dbReference type="CDD" id="cd03399">
    <property type="entry name" value="SPFH_flotillin"/>
    <property type="match status" value="1"/>
</dbReference>
<dbReference type="Proteomes" id="UP000078046">
    <property type="component" value="Unassembled WGS sequence"/>
</dbReference>